<dbReference type="SUPFAM" id="SSF48452">
    <property type="entry name" value="TPR-like"/>
    <property type="match status" value="1"/>
</dbReference>
<keyword evidence="1" id="KW-0677">Repeat</keyword>
<evidence type="ECO:0000256" key="2">
    <source>
        <dbReference type="PROSITE-ProRule" id="PRU00339"/>
    </source>
</evidence>
<evidence type="ECO:0000256" key="1">
    <source>
        <dbReference type="ARBA" id="ARBA00022737"/>
    </source>
</evidence>
<keyword evidence="2" id="KW-0802">TPR repeat</keyword>
<keyword evidence="7" id="KW-1185">Reference proteome</keyword>
<evidence type="ECO:0000313" key="6">
    <source>
        <dbReference type="EMBL" id="KAF7504979.1"/>
    </source>
</evidence>
<proteinExistence type="predicted"/>
<comment type="caution">
    <text evidence="6">The sequence shown here is derived from an EMBL/GenBank/DDBJ whole genome shotgun (WGS) entry which is preliminary data.</text>
</comment>
<feature type="repeat" description="TPR" evidence="2">
    <location>
        <begin position="925"/>
        <end position="958"/>
    </location>
</feature>
<feature type="region of interest" description="Disordered" evidence="3">
    <location>
        <begin position="1321"/>
        <end position="1386"/>
    </location>
</feature>
<dbReference type="EMBL" id="JAACFV010000122">
    <property type="protein sequence ID" value="KAF7504979.1"/>
    <property type="molecule type" value="Genomic_DNA"/>
</dbReference>
<dbReference type="InterPro" id="IPR027417">
    <property type="entry name" value="P-loop_NTPase"/>
</dbReference>
<organism evidence="6 7">
    <name type="scientific">Endocarpon pusillum</name>
    <dbReference type="NCBI Taxonomy" id="364733"/>
    <lineage>
        <taxon>Eukaryota</taxon>
        <taxon>Fungi</taxon>
        <taxon>Dikarya</taxon>
        <taxon>Ascomycota</taxon>
        <taxon>Pezizomycotina</taxon>
        <taxon>Eurotiomycetes</taxon>
        <taxon>Chaetothyriomycetidae</taxon>
        <taxon>Verrucariales</taxon>
        <taxon>Verrucariaceae</taxon>
        <taxon>Endocarpon</taxon>
    </lineage>
</organism>
<sequence length="1498" mass="167997">MAESSQFLAIWSAAKKRYTEVTGMDMDGDTFPHPSSIRDLQASLDRQNDKFEEFRKRRAAVFDVLEGAFKPIELVSNIAAGGAAMAFPPSTLCFGAITYLINAAKGVSANYDAIMDIMGTLKDFLVRLTVYDREQLPTELQQKLAEILATLLEVFARSTKEVKRGVGGRLLSMGKHVLRGNDKRLDDLVSRLDKMTLGESRLVGVETLTESKRTGRKVDDISVTLIETKTSISEGNQKIGELNANVLSVRDNVGTIMAVLNESRAEANEGRDKKHIDKAKSILDPSPNPEDIYTAIDRTRVPGTGDWIRKEASFQAWMHQDSPVLWVSGIPGSGKSYLSGNMISYLAREHPQRVQHASHVSVAYFFFKDNNPRTRSFKQALNDLAFQVTQNDPIYAKYIASNFQSASEIETLQSKWRRLFVDYFVKKEKVDSKVYLVLDGVDEALDSERQEFLELLVDLKDASPSISRTSSINLVMVGRPQVIKDINEALEGSIPTIFVDWRKNNQDIINYVRASINKSKALKATPKDLQEEIMRTLAQGANGMFLWVDLIMRELSKKSHVGTIRKSLHQAPKGLRQMLRHVLEGFSSSLTEEDAADLNLLLMWVTCAATPLSLGQLDTILKLQLPEGEVVLLLESKLRKQYASFFNLVREDGLSTADLQAGGLALAFNEDAGQRNDEEGLDDVENDTDFDSNRDTTTVTFCHASIGDFFRDRSEMKARSGREDPEIGVNIVEARICTLKTCLNLICDPGLAKKAEDSASSIMLRYAELHWHTHLKEAVQVFDDVVSTEKIEVGNLLLKMLRDEAIVYKWVGVPPWSFFTLETLNPIRAWLEHSDVLGRLAEGDRLWVETAKTNPGEYYRPTAKVSATQWLKDAFWIPKLSMLVIHNILNILHDRTDNDIPKPLEAVPISVILTAAEWPQFEKTALWHRRLAMCLREYKYYDEAMEHFQVALDLDPGMWLAYGGMAMTYAAQKKYDKAIELQKLSDSLLEGLVSGGLETESKEQDGRSSLTASRGIVLTNTASHYKATGDSNNALKFYRKAFELQNLNYELAYNCIEILADKEQGSHDIIQLLKGMQDAVPGRDWSRLTAMIWQYFWFDEPFFITCKKTAEVLEILPWMIEVYEVAASTARKNRKSVLALSLEICICELYQAAGYAEEKVVRMWETILKVTSNPGAMEKSDMQTCKDYVVDKYAPYCLEMARKLGSATPEAMQWVDKLEKLVKVKHKATDDAPEVITTNDAAVYLGLWYRETGRGEEAFACFQPYIKEALMVLSDDDPDNDISGFYTLAHALVAAGDEENAVAALQSLQPQLLDNNQVDENASAEVEADSSVGEENDKGGDASGNAGGREGEKAEHKSSTDEDIKNTHSNESSADHDSAGDGVSRKEFPLSELMSRLAKVSPEDRYGWPWHCDGPCDRGFPIYAEANLCHMCLLDICDDCLKLIKGGDQRAKRICSPNHAWLHVDAPEQEVSKGHILVGGKAIPFEEFKERLRVKWKV</sequence>
<feature type="compositionally biased region" description="Basic and acidic residues" evidence="3">
    <location>
        <begin position="1349"/>
        <end position="1386"/>
    </location>
</feature>
<protein>
    <recommendedName>
        <fullName evidence="8">Fungal STAND N-terminal Goodbye domain-containing protein</fullName>
    </recommendedName>
</protein>
<feature type="domain" description="Nephrocystin 3-like N-terminal" evidence="5">
    <location>
        <begin position="303"/>
        <end position="463"/>
    </location>
</feature>
<dbReference type="InterPro" id="IPR056884">
    <property type="entry name" value="NPHP3-like_N"/>
</dbReference>
<dbReference type="InterPro" id="IPR011990">
    <property type="entry name" value="TPR-like_helical_dom_sf"/>
</dbReference>
<evidence type="ECO:0000256" key="3">
    <source>
        <dbReference type="SAM" id="MobiDB-lite"/>
    </source>
</evidence>
<evidence type="ECO:0000259" key="4">
    <source>
        <dbReference type="Pfam" id="PF17109"/>
    </source>
</evidence>
<dbReference type="Gene3D" id="3.40.50.300">
    <property type="entry name" value="P-loop containing nucleotide triphosphate hydrolases"/>
    <property type="match status" value="1"/>
</dbReference>
<evidence type="ECO:0000259" key="5">
    <source>
        <dbReference type="Pfam" id="PF24883"/>
    </source>
</evidence>
<dbReference type="Proteomes" id="UP000606974">
    <property type="component" value="Unassembled WGS sequence"/>
</dbReference>
<gene>
    <name evidence="6" type="ORF">GJ744_001560</name>
</gene>
<dbReference type="Pfam" id="PF24883">
    <property type="entry name" value="NPHP3_N"/>
    <property type="match status" value="1"/>
</dbReference>
<reference evidence="6" key="1">
    <citation type="submission" date="2020-02" db="EMBL/GenBank/DDBJ databases">
        <authorList>
            <person name="Palmer J.M."/>
        </authorList>
    </citation>
    <scope>NUCLEOTIDE SEQUENCE</scope>
    <source>
        <strain evidence="6">EPUS1.4</strain>
        <tissue evidence="6">Thallus</tissue>
    </source>
</reference>
<dbReference type="SMART" id="SM00028">
    <property type="entry name" value="TPR"/>
    <property type="match status" value="4"/>
</dbReference>
<dbReference type="Gene3D" id="1.25.40.10">
    <property type="entry name" value="Tetratricopeptide repeat domain"/>
    <property type="match status" value="1"/>
</dbReference>
<evidence type="ECO:0008006" key="8">
    <source>
        <dbReference type="Google" id="ProtNLM"/>
    </source>
</evidence>
<dbReference type="InterPro" id="IPR019734">
    <property type="entry name" value="TPR_rpt"/>
</dbReference>
<dbReference type="PANTHER" id="PTHR10039">
    <property type="entry name" value="AMELOGENIN"/>
    <property type="match status" value="1"/>
</dbReference>
<name>A0A8H7ACI5_9EURO</name>
<dbReference type="InterPro" id="IPR031350">
    <property type="entry name" value="Goodbye_dom"/>
</dbReference>
<dbReference type="SUPFAM" id="SSF52540">
    <property type="entry name" value="P-loop containing nucleoside triphosphate hydrolases"/>
    <property type="match status" value="1"/>
</dbReference>
<dbReference type="Pfam" id="PF17109">
    <property type="entry name" value="Goodbye"/>
    <property type="match status" value="1"/>
</dbReference>
<feature type="domain" description="Fungal STAND N-terminal Goodbye" evidence="4">
    <location>
        <begin position="11"/>
        <end position="131"/>
    </location>
</feature>
<evidence type="ECO:0000313" key="7">
    <source>
        <dbReference type="Proteomes" id="UP000606974"/>
    </source>
</evidence>
<accession>A0A8H7ACI5</accession>
<dbReference type="PROSITE" id="PS50005">
    <property type="entry name" value="TPR"/>
    <property type="match status" value="1"/>
</dbReference>
<dbReference type="OrthoDB" id="448455at2759"/>
<dbReference type="PANTHER" id="PTHR10039:SF17">
    <property type="entry name" value="FUNGAL STAND N-TERMINAL GOODBYE DOMAIN-CONTAINING PROTEIN-RELATED"/>
    <property type="match status" value="1"/>
</dbReference>